<dbReference type="SFLD" id="SFLDS00005">
    <property type="entry name" value="Isoprenoid_Synthase_Type_I"/>
    <property type="match status" value="1"/>
</dbReference>
<dbReference type="AlphaFoldDB" id="A0A7J6PP65"/>
<evidence type="ECO:0000256" key="4">
    <source>
        <dbReference type="ARBA" id="ARBA00022842"/>
    </source>
</evidence>
<evidence type="ECO:0000256" key="2">
    <source>
        <dbReference type="ARBA" id="ARBA00022679"/>
    </source>
</evidence>
<organism evidence="6 7">
    <name type="scientific">Perkinsus olseni</name>
    <name type="common">Perkinsus atlanticus</name>
    <dbReference type="NCBI Taxonomy" id="32597"/>
    <lineage>
        <taxon>Eukaryota</taxon>
        <taxon>Sar</taxon>
        <taxon>Alveolata</taxon>
        <taxon>Perkinsozoa</taxon>
        <taxon>Perkinsea</taxon>
        <taxon>Perkinsida</taxon>
        <taxon>Perkinsidae</taxon>
        <taxon>Perkinsus</taxon>
    </lineage>
</organism>
<feature type="region of interest" description="Disordered" evidence="5">
    <location>
        <begin position="407"/>
        <end position="455"/>
    </location>
</feature>
<dbReference type="CDD" id="cd00685">
    <property type="entry name" value="Trans_IPPS_HT"/>
    <property type="match status" value="1"/>
</dbReference>
<dbReference type="InterPro" id="IPR000092">
    <property type="entry name" value="Polyprenyl_synt"/>
</dbReference>
<dbReference type="EMBL" id="JABANP010000004">
    <property type="protein sequence ID" value="KAF4697311.1"/>
    <property type="molecule type" value="Genomic_DNA"/>
</dbReference>
<feature type="region of interest" description="Disordered" evidence="5">
    <location>
        <begin position="591"/>
        <end position="634"/>
    </location>
</feature>
<dbReference type="SUPFAM" id="SSF48576">
    <property type="entry name" value="Terpenoid synthases"/>
    <property type="match status" value="1"/>
</dbReference>
<protein>
    <recommendedName>
        <fullName evidence="8">Farnesyl pyrophosphate synthetase</fullName>
    </recommendedName>
</protein>
<feature type="compositionally biased region" description="Low complexity" evidence="5">
    <location>
        <begin position="533"/>
        <end position="546"/>
    </location>
</feature>
<evidence type="ECO:0000256" key="3">
    <source>
        <dbReference type="ARBA" id="ARBA00022723"/>
    </source>
</evidence>
<comment type="cofactor">
    <cofactor evidence="1">
        <name>Mg(2+)</name>
        <dbReference type="ChEBI" id="CHEBI:18420"/>
    </cofactor>
</comment>
<comment type="caution">
    <text evidence="6">The sequence shown here is derived from an EMBL/GenBank/DDBJ whole genome shotgun (WGS) entry which is preliminary data.</text>
</comment>
<feature type="compositionally biased region" description="Low complexity" evidence="5">
    <location>
        <begin position="1008"/>
        <end position="1022"/>
    </location>
</feature>
<evidence type="ECO:0000256" key="5">
    <source>
        <dbReference type="SAM" id="MobiDB-lite"/>
    </source>
</evidence>
<name>A0A7J6PP65_PEROL</name>
<keyword evidence="3" id="KW-0479">Metal-binding</keyword>
<feature type="compositionally biased region" description="Low complexity" evidence="5">
    <location>
        <begin position="610"/>
        <end position="634"/>
    </location>
</feature>
<dbReference type="GO" id="GO:0004161">
    <property type="term" value="F:dimethylallyltranstransferase activity"/>
    <property type="evidence" value="ECO:0007669"/>
    <property type="project" value="TreeGrafter"/>
</dbReference>
<dbReference type="GO" id="GO:0004337">
    <property type="term" value="F:(2E,6E)-farnesyl diphosphate synthase activity"/>
    <property type="evidence" value="ECO:0007669"/>
    <property type="project" value="TreeGrafter"/>
</dbReference>
<feature type="compositionally biased region" description="Low complexity" evidence="5">
    <location>
        <begin position="407"/>
        <end position="425"/>
    </location>
</feature>
<dbReference type="PANTHER" id="PTHR11525">
    <property type="entry name" value="FARNESYL-PYROPHOSPHATE SYNTHETASE"/>
    <property type="match status" value="1"/>
</dbReference>
<dbReference type="GO" id="GO:0045337">
    <property type="term" value="P:farnesyl diphosphate biosynthetic process"/>
    <property type="evidence" value="ECO:0007669"/>
    <property type="project" value="TreeGrafter"/>
</dbReference>
<evidence type="ECO:0000256" key="1">
    <source>
        <dbReference type="ARBA" id="ARBA00001946"/>
    </source>
</evidence>
<dbReference type="Pfam" id="PF00348">
    <property type="entry name" value="polyprenyl_synt"/>
    <property type="match status" value="1"/>
</dbReference>
<feature type="region of interest" description="Disordered" evidence="5">
    <location>
        <begin position="997"/>
        <end position="1022"/>
    </location>
</feature>
<evidence type="ECO:0000313" key="7">
    <source>
        <dbReference type="Proteomes" id="UP000541610"/>
    </source>
</evidence>
<sequence length="1022" mass="112281">MSTATTRGYHHHHHSPELYPAKLREDVINAFPSFKDDVLADVNDRLTVSSSDTLKHSIINYFNTCIDYTTKDGGKLNRGTSLVAAFDILHDTNDDDDDGGDDRDIALKLAWCVEILQSHFLTLDDVMDSSTTRRGKPCWYRRSDVGVSNAINDGVFLYSTIFPLIRRIASKKEWLMDVMEVFANIEQCTLIGQHLDVNGGGGAALQEKKNNKGEEKEIERFNTIALYKTAFYTYYLPAAVGVLVSGDKEAKQYLPVIKEVCLKLGVYFQAQDDFLDCYASPEVLGKVGTDIEECKASWLYCTAIDVLTEAEADASGAEDDIEASHRILDELYTLYNKKDKTPDDVNRVKAIYRNAPLDMATRFATYEENSKKELDAIIANKIPHNGVRGGRMASTHIRTTTTTLADNTSTHTTQDQQHQQHQQQGQHDENGYDGHDDNNDGDDAHYASTGIHEHDGCPSDNNRCSMMMDTSSSPEYNNTAQGGPWLFGLDSSVTRLSASSALPGGGGIASSSSTSTLDDNNTVTRGNRGIPEGLLLHGNSHSSHSNTNEDKGQAGAAPPSREPSPPIPLNYHHHRIISDHTATTATTIMNHHHHGRVHRAPNTSSPYVINNNNNNNNRGGGRNNDNNNHPTTTTATTSAATLLQQHHHHHGHTGHNESTTRTHDENVYCDDMRIMMMIQRLIDVIINLMDDGIMTQTEVINVLDMILPPTTTPTSTNKNSKNAHHHHHTSFPYLCNCFLSINHGANVNEERRLYLLKWMSLTPNGALYVLSNAITHLTDKGMLSGTEEGTLTDALLTLYTYSASSSTCHHILTLLAQHYCEKITTTTSDNDNTSQEGEAAAAAAAAAASSSATAAAEAASFLRTRLNLWSRIITKRNSDDHINNTQYPFDGDGGDGGEFIDDHVYEHVDQLLPQWGKGGYSRRRMGNGRALMTTTKNVRTTTIEWYIVISHSPTTTRRHHHHVNTRCVRYPSMFPPPSSLVPSPVAAASVAASAAGGVPCIPAPSPKNSPSSSSSLSSLYGR</sequence>
<dbReference type="PANTHER" id="PTHR11525:SF0">
    <property type="entry name" value="FARNESYL PYROPHOSPHATE SYNTHASE"/>
    <property type="match status" value="1"/>
</dbReference>
<dbReference type="InterPro" id="IPR008949">
    <property type="entry name" value="Isoprenoid_synthase_dom_sf"/>
</dbReference>
<feature type="region of interest" description="Disordered" evidence="5">
    <location>
        <begin position="643"/>
        <end position="662"/>
    </location>
</feature>
<dbReference type="OrthoDB" id="10257492at2759"/>
<feature type="compositionally biased region" description="Basic and acidic residues" evidence="5">
    <location>
        <begin position="426"/>
        <end position="455"/>
    </location>
</feature>
<gene>
    <name evidence="6" type="ORF">FOZ60_009933</name>
</gene>
<feature type="region of interest" description="Disordered" evidence="5">
    <location>
        <begin position="499"/>
        <end position="571"/>
    </location>
</feature>
<accession>A0A7J6PP65</accession>
<reference evidence="6 7" key="1">
    <citation type="submission" date="2020-04" db="EMBL/GenBank/DDBJ databases">
        <title>Perkinsus olseni comparative genomics.</title>
        <authorList>
            <person name="Bogema D.R."/>
        </authorList>
    </citation>
    <scope>NUCLEOTIDE SEQUENCE [LARGE SCALE GENOMIC DNA]</scope>
    <source>
        <strain evidence="6">00978-12</strain>
    </source>
</reference>
<keyword evidence="4" id="KW-0460">Magnesium</keyword>
<dbReference type="GO" id="GO:0046872">
    <property type="term" value="F:metal ion binding"/>
    <property type="evidence" value="ECO:0007669"/>
    <property type="project" value="UniProtKB-KW"/>
</dbReference>
<evidence type="ECO:0000313" key="6">
    <source>
        <dbReference type="EMBL" id="KAF4697311.1"/>
    </source>
</evidence>
<evidence type="ECO:0008006" key="8">
    <source>
        <dbReference type="Google" id="ProtNLM"/>
    </source>
</evidence>
<dbReference type="InterPro" id="IPR039702">
    <property type="entry name" value="FPS1-like"/>
</dbReference>
<keyword evidence="2" id="KW-0808">Transferase</keyword>
<proteinExistence type="predicted"/>
<dbReference type="Proteomes" id="UP000541610">
    <property type="component" value="Unassembled WGS sequence"/>
</dbReference>
<dbReference type="GO" id="GO:0005737">
    <property type="term" value="C:cytoplasm"/>
    <property type="evidence" value="ECO:0007669"/>
    <property type="project" value="TreeGrafter"/>
</dbReference>
<dbReference type="Gene3D" id="1.10.600.10">
    <property type="entry name" value="Farnesyl Diphosphate Synthase"/>
    <property type="match status" value="1"/>
</dbReference>
<dbReference type="SFLD" id="SFLDG01017">
    <property type="entry name" value="Polyprenyl_Transferase_Like"/>
    <property type="match status" value="1"/>
</dbReference>